<feature type="transmembrane region" description="Helical" evidence="10">
    <location>
        <begin position="113"/>
        <end position="132"/>
    </location>
</feature>
<evidence type="ECO:0000256" key="3">
    <source>
        <dbReference type="ARBA" id="ARBA00021717"/>
    </source>
</evidence>
<evidence type="ECO:0000256" key="5">
    <source>
        <dbReference type="ARBA" id="ARBA00022692"/>
    </source>
</evidence>
<dbReference type="NCBIfam" id="TIGR01400">
    <property type="entry name" value="fliR"/>
    <property type="match status" value="1"/>
</dbReference>
<keyword evidence="6 10" id="KW-1133">Transmembrane helix</keyword>
<evidence type="ECO:0000313" key="11">
    <source>
        <dbReference type="EMBL" id="MBF4691742.1"/>
    </source>
</evidence>
<evidence type="ECO:0000256" key="7">
    <source>
        <dbReference type="ARBA" id="ARBA00023136"/>
    </source>
</evidence>
<keyword evidence="4 10" id="KW-1003">Cell membrane</keyword>
<feature type="transmembrane region" description="Helical" evidence="10">
    <location>
        <begin position="36"/>
        <end position="56"/>
    </location>
</feature>
<feature type="transmembrane region" description="Helical" evidence="10">
    <location>
        <begin position="68"/>
        <end position="93"/>
    </location>
</feature>
<proteinExistence type="inferred from homology"/>
<feature type="transmembrane region" description="Helical" evidence="10">
    <location>
        <begin position="207"/>
        <end position="227"/>
    </location>
</feature>
<sequence length="252" mass="28523">MAIPFFDLILIFARIGGLIFTAPIFGSRNYPTQVKIGLILFLSLILFPLVNSDIIYDVSSLYQMAFLLINEIFIGVFMGLILTIYMGFIYFAGDLIDRDLGFAMVNVVNPLDESQIAITSNLFYIFSMLIFLQLDFHHELITALVVSFEKIKLGAFFFAVPSFDILLDIIEESFVLGFQIAAPFVITVLIANIILGLLAKAMPGMNVFILGMPFKIFFGFLLFIILMPYMYDIFAGILGMGFQYIVRFFNLF</sequence>
<dbReference type="RefSeq" id="WP_194699981.1">
    <property type="nucleotide sequence ID" value="NZ_JADKNH010000001.1"/>
</dbReference>
<evidence type="ECO:0000256" key="10">
    <source>
        <dbReference type="RuleBase" id="RU362071"/>
    </source>
</evidence>
<keyword evidence="11" id="KW-0966">Cell projection</keyword>
<evidence type="ECO:0000256" key="8">
    <source>
        <dbReference type="ARBA" id="ARBA00023143"/>
    </source>
</evidence>
<dbReference type="PANTHER" id="PTHR30065">
    <property type="entry name" value="FLAGELLAR BIOSYNTHETIC PROTEIN FLIR"/>
    <property type="match status" value="1"/>
</dbReference>
<dbReference type="InterPro" id="IPR002010">
    <property type="entry name" value="T3SS_IM_R"/>
</dbReference>
<dbReference type="Proteomes" id="UP000614200">
    <property type="component" value="Unassembled WGS sequence"/>
</dbReference>
<comment type="caution">
    <text evidence="11">The sequence shown here is derived from an EMBL/GenBank/DDBJ whole genome shotgun (WGS) entry which is preliminary data.</text>
</comment>
<keyword evidence="11" id="KW-0969">Cilium</keyword>
<dbReference type="PRINTS" id="PR00953">
    <property type="entry name" value="TYPE3IMRPROT"/>
</dbReference>
<dbReference type="Pfam" id="PF01311">
    <property type="entry name" value="Bac_export_1"/>
    <property type="match status" value="1"/>
</dbReference>
<comment type="function">
    <text evidence="1 10">Role in flagellar biosynthesis.</text>
</comment>
<dbReference type="InterPro" id="IPR006303">
    <property type="entry name" value="FliR"/>
</dbReference>
<dbReference type="PANTHER" id="PTHR30065:SF1">
    <property type="entry name" value="SURFACE PRESENTATION OF ANTIGENS PROTEIN SPAR"/>
    <property type="match status" value="1"/>
</dbReference>
<accession>A0ABR9ZMQ5</accession>
<organism evidence="11 12">
    <name type="scientific">Fusibacter ferrireducens</name>
    <dbReference type="NCBI Taxonomy" id="2785058"/>
    <lineage>
        <taxon>Bacteria</taxon>
        <taxon>Bacillati</taxon>
        <taxon>Bacillota</taxon>
        <taxon>Clostridia</taxon>
        <taxon>Eubacteriales</taxon>
        <taxon>Eubacteriales Family XII. Incertae Sedis</taxon>
        <taxon>Fusibacter</taxon>
    </lineage>
</organism>
<evidence type="ECO:0000313" key="12">
    <source>
        <dbReference type="Proteomes" id="UP000614200"/>
    </source>
</evidence>
<feature type="transmembrane region" description="Helical" evidence="10">
    <location>
        <begin position="5"/>
        <end position="24"/>
    </location>
</feature>
<evidence type="ECO:0000256" key="4">
    <source>
        <dbReference type="ARBA" id="ARBA00022475"/>
    </source>
</evidence>
<evidence type="ECO:0000256" key="6">
    <source>
        <dbReference type="ARBA" id="ARBA00022989"/>
    </source>
</evidence>
<protein>
    <recommendedName>
        <fullName evidence="3 9">Flagellar biosynthetic protein FliR</fullName>
    </recommendedName>
</protein>
<evidence type="ECO:0000256" key="2">
    <source>
        <dbReference type="ARBA" id="ARBA00009772"/>
    </source>
</evidence>
<feature type="transmembrane region" description="Helical" evidence="10">
    <location>
        <begin position="233"/>
        <end position="250"/>
    </location>
</feature>
<keyword evidence="5 10" id="KW-0812">Transmembrane</keyword>
<evidence type="ECO:0000256" key="1">
    <source>
        <dbReference type="ARBA" id="ARBA00002578"/>
    </source>
</evidence>
<comment type="subcellular location">
    <subcellularLocation>
        <location evidence="10">Cell membrane</location>
        <topology evidence="10">Multi-pass membrane protein</topology>
    </subcellularLocation>
    <subcellularLocation>
        <location evidence="10">Bacterial flagellum basal body</location>
    </subcellularLocation>
</comment>
<keyword evidence="12" id="KW-1185">Reference proteome</keyword>
<gene>
    <name evidence="11" type="primary">fliR</name>
    <name evidence="11" type="ORF">ISU02_01355</name>
</gene>
<reference evidence="11 12" key="1">
    <citation type="submission" date="2020-11" db="EMBL/GenBank/DDBJ databases">
        <title>Fusibacter basophilias sp. nov.</title>
        <authorList>
            <person name="Qiu D."/>
        </authorList>
    </citation>
    <scope>NUCLEOTIDE SEQUENCE [LARGE SCALE GENOMIC DNA]</scope>
    <source>
        <strain evidence="11 12">Q10-2</strain>
    </source>
</reference>
<name>A0ABR9ZMQ5_9FIRM</name>
<feature type="transmembrane region" description="Helical" evidence="10">
    <location>
        <begin position="176"/>
        <end position="195"/>
    </location>
</feature>
<keyword evidence="11" id="KW-0282">Flagellum</keyword>
<comment type="similarity">
    <text evidence="2 10">Belongs to the FliR/MopE/SpaR family.</text>
</comment>
<keyword evidence="7 10" id="KW-0472">Membrane</keyword>
<evidence type="ECO:0000256" key="9">
    <source>
        <dbReference type="NCBIfam" id="TIGR01400"/>
    </source>
</evidence>
<keyword evidence="8 10" id="KW-0975">Bacterial flagellum</keyword>
<dbReference type="EMBL" id="JADKNH010000001">
    <property type="protein sequence ID" value="MBF4691742.1"/>
    <property type="molecule type" value="Genomic_DNA"/>
</dbReference>